<dbReference type="Pfam" id="PF04397">
    <property type="entry name" value="LytTR"/>
    <property type="match status" value="1"/>
</dbReference>
<dbReference type="SMART" id="SM00850">
    <property type="entry name" value="LytTR"/>
    <property type="match status" value="1"/>
</dbReference>
<dbReference type="PANTHER" id="PTHR37299:SF1">
    <property type="entry name" value="STAGE 0 SPORULATION PROTEIN A HOMOLOG"/>
    <property type="match status" value="1"/>
</dbReference>
<dbReference type="AlphaFoldDB" id="A0A3E2VUM1"/>
<name>A0A3E2VUM1_CLOIN</name>
<dbReference type="PANTHER" id="PTHR37299">
    <property type="entry name" value="TRANSCRIPTIONAL REGULATOR-RELATED"/>
    <property type="match status" value="1"/>
</dbReference>
<comment type="caution">
    <text evidence="5">The sequence shown here is derived from an EMBL/GenBank/DDBJ whole genome shotgun (WGS) entry which is preliminary data.</text>
</comment>
<reference evidence="5 6" key="1">
    <citation type="submission" date="2018-08" db="EMBL/GenBank/DDBJ databases">
        <title>A genome reference for cultivated species of the human gut microbiota.</title>
        <authorList>
            <person name="Zou Y."/>
            <person name="Xue W."/>
            <person name="Luo G."/>
        </authorList>
    </citation>
    <scope>NUCLEOTIDE SEQUENCE [LARGE SCALE GENOMIC DNA]</scope>
    <source>
        <strain evidence="5 6">OF01-2LB</strain>
    </source>
</reference>
<gene>
    <name evidence="5" type="ORF">DXA38_12690</name>
</gene>
<evidence type="ECO:0000313" key="6">
    <source>
        <dbReference type="Proteomes" id="UP000260025"/>
    </source>
</evidence>
<dbReference type="OrthoDB" id="9802383at2"/>
<sequence>MRTYTLLIVDDQANAAEQLRSGIEGISPGVFDIAVMNDVQAIQQIYEESYDAYFLDIEMPSCSGFQLASRIKERDKDALIIFQTTHEDYSVWGYDYAVFRFISKYKLMQMLPGAIQALKEELARRNVYMEAYNSEKKAVQLAVHAIHCAYMEHGMLTLVTEGGTFTARCGIHELMSAYPMIPFAIPQKGYIVNLEWIGYLDYENNMIYMKQGGCVKISRRKRMEFYQRYSEGY</sequence>
<keyword evidence="5" id="KW-0238">DNA-binding</keyword>
<dbReference type="Pfam" id="PF00072">
    <property type="entry name" value="Response_reg"/>
    <property type="match status" value="1"/>
</dbReference>
<feature type="domain" description="Response regulatory" evidence="4">
    <location>
        <begin position="5"/>
        <end position="119"/>
    </location>
</feature>
<evidence type="ECO:0000256" key="3">
    <source>
        <dbReference type="PROSITE-ProRule" id="PRU00169"/>
    </source>
</evidence>
<dbReference type="InterPro" id="IPR007492">
    <property type="entry name" value="LytTR_DNA-bd_dom"/>
</dbReference>
<organism evidence="5 6">
    <name type="scientific">Clostridium innocuum</name>
    <dbReference type="NCBI Taxonomy" id="1522"/>
    <lineage>
        <taxon>Bacteria</taxon>
        <taxon>Bacillati</taxon>
        <taxon>Bacillota</taxon>
        <taxon>Clostridia</taxon>
        <taxon>Eubacteriales</taxon>
        <taxon>Clostridiaceae</taxon>
        <taxon>Clostridium</taxon>
    </lineage>
</organism>
<evidence type="ECO:0000313" key="5">
    <source>
        <dbReference type="EMBL" id="RGC14734.1"/>
    </source>
</evidence>
<evidence type="ECO:0000256" key="2">
    <source>
        <dbReference type="ARBA" id="ARBA00024867"/>
    </source>
</evidence>
<feature type="modified residue" description="4-aspartylphosphate" evidence="3">
    <location>
        <position position="56"/>
    </location>
</feature>
<dbReference type="RefSeq" id="WP_117443498.1">
    <property type="nucleotide sequence ID" value="NZ_JAJFEN010000004.1"/>
</dbReference>
<dbReference type="InterPro" id="IPR001789">
    <property type="entry name" value="Sig_transdc_resp-reg_receiver"/>
</dbReference>
<dbReference type="InterPro" id="IPR046947">
    <property type="entry name" value="LytR-like"/>
</dbReference>
<proteinExistence type="predicted"/>
<comment type="function">
    <text evidence="2">May play the central regulatory role in sporulation. It may be an element of the effector pathway responsible for the activation of sporulation genes in response to nutritional stress. Spo0A may act in concert with spo0H (a sigma factor) to control the expression of some genes that are critical to the sporulation process.</text>
</comment>
<dbReference type="GO" id="GO:0000156">
    <property type="term" value="F:phosphorelay response regulator activity"/>
    <property type="evidence" value="ECO:0007669"/>
    <property type="project" value="InterPro"/>
</dbReference>
<protein>
    <recommendedName>
        <fullName evidence="1">Stage 0 sporulation protein A homolog</fullName>
    </recommendedName>
</protein>
<dbReference type="SUPFAM" id="SSF52172">
    <property type="entry name" value="CheY-like"/>
    <property type="match status" value="1"/>
</dbReference>
<evidence type="ECO:0000256" key="1">
    <source>
        <dbReference type="ARBA" id="ARBA00018672"/>
    </source>
</evidence>
<dbReference type="EMBL" id="QVEV01000018">
    <property type="protein sequence ID" value="RGC14734.1"/>
    <property type="molecule type" value="Genomic_DNA"/>
</dbReference>
<dbReference type="Proteomes" id="UP000260025">
    <property type="component" value="Unassembled WGS sequence"/>
</dbReference>
<accession>A0A3E2VUM1</accession>
<dbReference type="InterPro" id="IPR011006">
    <property type="entry name" value="CheY-like_superfamily"/>
</dbReference>
<dbReference type="Gene3D" id="2.40.50.1020">
    <property type="entry name" value="LytTr DNA-binding domain"/>
    <property type="match status" value="1"/>
</dbReference>
<dbReference type="GO" id="GO:0003677">
    <property type="term" value="F:DNA binding"/>
    <property type="evidence" value="ECO:0007669"/>
    <property type="project" value="UniProtKB-KW"/>
</dbReference>
<dbReference type="SMART" id="SM00448">
    <property type="entry name" value="REC"/>
    <property type="match status" value="1"/>
</dbReference>
<dbReference type="PROSITE" id="PS50110">
    <property type="entry name" value="RESPONSE_REGULATORY"/>
    <property type="match status" value="1"/>
</dbReference>
<keyword evidence="3" id="KW-0597">Phosphoprotein</keyword>
<dbReference type="Gene3D" id="3.40.50.2300">
    <property type="match status" value="1"/>
</dbReference>
<evidence type="ECO:0000259" key="4">
    <source>
        <dbReference type="PROSITE" id="PS50110"/>
    </source>
</evidence>